<keyword evidence="2" id="KW-1133">Transmembrane helix</keyword>
<gene>
    <name evidence="3" type="ORF">DO97_17155</name>
</gene>
<feature type="transmembrane region" description="Helical" evidence="2">
    <location>
        <begin position="114"/>
        <end position="131"/>
    </location>
</feature>
<feature type="transmembrane region" description="Helical" evidence="2">
    <location>
        <begin position="202"/>
        <end position="224"/>
    </location>
</feature>
<evidence type="ECO:0000313" key="4">
    <source>
        <dbReference type="Proteomes" id="UP000030170"/>
    </source>
</evidence>
<reference evidence="3 4" key="1">
    <citation type="journal article" date="2014" name="Mol. Ecol.">
        <title>Evolution of Synechococcus.</title>
        <authorList>
            <person name="Dvorak P."/>
            <person name="Casamatta D."/>
            <person name="Hasler P."/>
            <person name="Poulickova A."/>
            <person name="Ondrej V."/>
            <person name="Sanges R."/>
        </authorList>
    </citation>
    <scope>NUCLEOTIDE SEQUENCE [LARGE SCALE GENOMIC DNA]</scope>
    <source>
        <strain evidence="3 4">CAUP A 1101</strain>
    </source>
</reference>
<dbReference type="PANTHER" id="PTHR37185:SF3">
    <property type="entry name" value="MEMBRANE PROTEIN"/>
    <property type="match status" value="1"/>
</dbReference>
<feature type="transmembrane region" description="Helical" evidence="2">
    <location>
        <begin position="44"/>
        <end position="63"/>
    </location>
</feature>
<dbReference type="Proteomes" id="UP000030170">
    <property type="component" value="Unassembled WGS sequence"/>
</dbReference>
<dbReference type="RefSeq" id="WP_036536241.1">
    <property type="nucleotide sequence ID" value="NZ_JJML01000062.1"/>
</dbReference>
<dbReference type="Pfam" id="PF09991">
    <property type="entry name" value="DUF2232"/>
    <property type="match status" value="1"/>
</dbReference>
<accession>A0A098TI32</accession>
<feature type="transmembrane region" description="Helical" evidence="2">
    <location>
        <begin position="138"/>
        <end position="161"/>
    </location>
</feature>
<evidence type="ECO:0000256" key="1">
    <source>
        <dbReference type="SAM" id="MobiDB-lite"/>
    </source>
</evidence>
<keyword evidence="2" id="KW-0472">Membrane</keyword>
<sequence length="245" mass="27287">MSVPLEDNSASASETNDNFDPETILTPDILPPRRPRKPLAPDPALILVETAFLASAASLIWLVNAYFPLGPLLRLLFPLPIALVYLRWGNRAAWMAALVSGLLLSVLMGPARSILFVMPFGFLGVLLGYCWHRGTQWWVSISLGSLLGAIGLLFRIWLLSILAGEDLWLYVTVQIRGTLDWLFLKLGWLIQPDLLLVQASALGLVVFNSILYVFVVHLVAWWLLERLGNPIPDPPTWVQVLLEDS</sequence>
<protein>
    <submittedName>
        <fullName evidence="3">Membrane protein</fullName>
    </submittedName>
</protein>
<evidence type="ECO:0000313" key="3">
    <source>
        <dbReference type="EMBL" id="KGF71627.1"/>
    </source>
</evidence>
<name>A0A098TI32_9CYAN</name>
<dbReference type="EMBL" id="JJML01000062">
    <property type="protein sequence ID" value="KGF71627.1"/>
    <property type="molecule type" value="Genomic_DNA"/>
</dbReference>
<keyword evidence="2" id="KW-0812">Transmembrane</keyword>
<dbReference type="OrthoDB" id="508722at2"/>
<feature type="compositionally biased region" description="Polar residues" evidence="1">
    <location>
        <begin position="8"/>
        <end position="18"/>
    </location>
</feature>
<dbReference type="STRING" id="1497020.DO97_17155"/>
<dbReference type="AlphaFoldDB" id="A0A098TI32"/>
<feature type="region of interest" description="Disordered" evidence="1">
    <location>
        <begin position="1"/>
        <end position="35"/>
    </location>
</feature>
<proteinExistence type="predicted"/>
<dbReference type="PANTHER" id="PTHR37185">
    <property type="entry name" value="MEMBRANE PROTEIN"/>
    <property type="match status" value="1"/>
</dbReference>
<feature type="transmembrane region" description="Helical" evidence="2">
    <location>
        <begin position="69"/>
        <end position="85"/>
    </location>
</feature>
<keyword evidence="4" id="KW-1185">Reference proteome</keyword>
<comment type="caution">
    <text evidence="3">The sequence shown here is derived from an EMBL/GenBank/DDBJ whole genome shotgun (WGS) entry which is preliminary data.</text>
</comment>
<organism evidence="3 4">
    <name type="scientific">Neosynechococcus sphagnicola sy1</name>
    <dbReference type="NCBI Taxonomy" id="1497020"/>
    <lineage>
        <taxon>Bacteria</taxon>
        <taxon>Bacillati</taxon>
        <taxon>Cyanobacteriota</taxon>
        <taxon>Cyanophyceae</taxon>
        <taxon>Neosynechococcales</taxon>
        <taxon>Neosynechococcaceae</taxon>
        <taxon>Neosynechococcus</taxon>
    </lineage>
</organism>
<evidence type="ECO:0000256" key="2">
    <source>
        <dbReference type="SAM" id="Phobius"/>
    </source>
</evidence>
<dbReference type="InterPro" id="IPR018710">
    <property type="entry name" value="DUF2232"/>
</dbReference>